<organism evidence="5 6">
    <name type="scientific">Leucobacter albus</name>
    <dbReference type="NCBI Taxonomy" id="272210"/>
    <lineage>
        <taxon>Bacteria</taxon>
        <taxon>Bacillati</taxon>
        <taxon>Actinomycetota</taxon>
        <taxon>Actinomycetes</taxon>
        <taxon>Micrococcales</taxon>
        <taxon>Microbacteriaceae</taxon>
        <taxon>Leucobacter</taxon>
    </lineage>
</organism>
<evidence type="ECO:0000313" key="6">
    <source>
        <dbReference type="Proteomes" id="UP001597181"/>
    </source>
</evidence>
<evidence type="ECO:0000313" key="5">
    <source>
        <dbReference type="EMBL" id="MFD1202277.1"/>
    </source>
</evidence>
<dbReference type="SUPFAM" id="SSF53850">
    <property type="entry name" value="Periplasmic binding protein-like II"/>
    <property type="match status" value="1"/>
</dbReference>
<dbReference type="InterPro" id="IPR030678">
    <property type="entry name" value="Peptide/Ni-bd"/>
</dbReference>
<dbReference type="PIRSF" id="PIRSF002741">
    <property type="entry name" value="MppA"/>
    <property type="match status" value="1"/>
</dbReference>
<evidence type="ECO:0000256" key="1">
    <source>
        <dbReference type="ARBA" id="ARBA00004193"/>
    </source>
</evidence>
<protein>
    <submittedName>
        <fullName evidence="5">ABC transporter substrate-binding protein</fullName>
    </submittedName>
</protein>
<feature type="domain" description="Solute-binding protein family 5" evidence="4">
    <location>
        <begin position="38"/>
        <end position="388"/>
    </location>
</feature>
<accession>A0ABW3TPN8</accession>
<dbReference type="PANTHER" id="PTHR30290">
    <property type="entry name" value="PERIPLASMIC BINDING COMPONENT OF ABC TRANSPORTER"/>
    <property type="match status" value="1"/>
</dbReference>
<reference evidence="6" key="1">
    <citation type="journal article" date="2019" name="Int. J. Syst. Evol. Microbiol.">
        <title>The Global Catalogue of Microorganisms (GCM) 10K type strain sequencing project: providing services to taxonomists for standard genome sequencing and annotation.</title>
        <authorList>
            <consortium name="The Broad Institute Genomics Platform"/>
            <consortium name="The Broad Institute Genome Sequencing Center for Infectious Disease"/>
            <person name="Wu L."/>
            <person name="Ma J."/>
        </authorList>
    </citation>
    <scope>NUCLEOTIDE SEQUENCE [LARGE SCALE GENOMIC DNA]</scope>
    <source>
        <strain evidence="6">CCUG 50213</strain>
    </source>
</reference>
<comment type="subcellular location">
    <subcellularLocation>
        <location evidence="1">Cell membrane</location>
        <topology evidence="1">Lipid-anchor</topology>
    </subcellularLocation>
</comment>
<evidence type="ECO:0000256" key="2">
    <source>
        <dbReference type="ARBA" id="ARBA00005695"/>
    </source>
</evidence>
<evidence type="ECO:0000256" key="3">
    <source>
        <dbReference type="ARBA" id="ARBA00022729"/>
    </source>
</evidence>
<gene>
    <name evidence="5" type="ORF">ACFQ3U_10280</name>
</gene>
<dbReference type="InterPro" id="IPR023765">
    <property type="entry name" value="SBP_5_CS"/>
</dbReference>
<dbReference type="EMBL" id="JBHTLY010000004">
    <property type="protein sequence ID" value="MFD1202277.1"/>
    <property type="molecule type" value="Genomic_DNA"/>
</dbReference>
<keyword evidence="6" id="KW-1185">Reference proteome</keyword>
<dbReference type="Pfam" id="PF00496">
    <property type="entry name" value="SBP_bac_5"/>
    <property type="match status" value="1"/>
</dbReference>
<comment type="caution">
    <text evidence="5">The sequence shown here is derived from an EMBL/GenBank/DDBJ whole genome shotgun (WGS) entry which is preliminary data.</text>
</comment>
<proteinExistence type="inferred from homology"/>
<comment type="similarity">
    <text evidence="2">Belongs to the bacterial solute-binding protein 5 family.</text>
</comment>
<dbReference type="InterPro" id="IPR039424">
    <property type="entry name" value="SBP_5"/>
</dbReference>
<keyword evidence="3" id="KW-0732">Signal</keyword>
<evidence type="ECO:0000259" key="4">
    <source>
        <dbReference type="Pfam" id="PF00496"/>
    </source>
</evidence>
<dbReference type="InterPro" id="IPR000914">
    <property type="entry name" value="SBP_5_dom"/>
</dbReference>
<dbReference type="Gene3D" id="3.40.190.10">
    <property type="entry name" value="Periplasmic binding protein-like II"/>
    <property type="match status" value="1"/>
</dbReference>
<dbReference type="Gene3D" id="3.90.76.10">
    <property type="entry name" value="Dipeptide-binding Protein, Domain 1"/>
    <property type="match status" value="1"/>
</dbReference>
<dbReference type="Proteomes" id="UP001597181">
    <property type="component" value="Unassembled WGS sequence"/>
</dbReference>
<dbReference type="RefSeq" id="WP_343961076.1">
    <property type="nucleotide sequence ID" value="NZ_BAAAKZ010000010.1"/>
</dbReference>
<dbReference type="PANTHER" id="PTHR30290:SF38">
    <property type="entry name" value="D,D-DIPEPTIDE-BINDING PERIPLASMIC PROTEIN DDPA-RELATED"/>
    <property type="match status" value="1"/>
</dbReference>
<dbReference type="PROSITE" id="PS01040">
    <property type="entry name" value="SBP_BACTERIAL_5"/>
    <property type="match status" value="1"/>
</dbReference>
<dbReference type="Gene3D" id="3.10.105.10">
    <property type="entry name" value="Dipeptide-binding Protein, Domain 3"/>
    <property type="match status" value="1"/>
</dbReference>
<name>A0ABW3TPN8_9MICO</name>
<sequence>MSDQPPNLDAHLTQLQKIAEITRPIYETLLTIDANYDVQPMLAESYERSDDGLSYTFVLREGLKFHDGSDLDATDVVASMERWTRLTAPGQDDFGDATWAEIDPLTVELTVPTASFLHELQLAARLLNVPAIMPSEVIEAAGDDPVQEAIGSGPYRVEEWIADQTLTLTKWDDYQSVDAPSSGLAGAKNASIDELVFTFLDDATTAVAGLQTGQYDVVTGVGHHQVPQIEADDSIVPETYQYGLQNLAYNIHSGPASDVRLRQAMNMAYDRDEMMLAAVGDEKNYTLIHDNMAAPWQSVWNTDVGKAGFNAADTEGAKALLAESDYNGEALTLIVSSSSNNAQAAAVVLQDQMAAIGVNVSIEAMEWAAFIDRYLNDYDSWDLGIITQVVKNEPTQTIGWVSSNPGYQAGSPELAALEAAYRGAETLADAQALYDDMQQYIEDLRPLSRLGDTHDLFAYSTRLENLAVFDASITWWNVTAAP</sequence>